<feature type="compositionally biased region" description="Polar residues" evidence="1">
    <location>
        <begin position="196"/>
        <end position="208"/>
    </location>
</feature>
<accession>A0ABQ9EPL0</accession>
<sequence>MASSRKSLTTKFSETVDPKSKKLSSPSKFKKLSSDTTPKRPLERTKKVKSKLVRTDKAVESDDVVVVSEKLQQGSKQVKQTCLSKLSDESSSHTKTSVTVTIKDEKEQGQEAFKSVDRGQGDKAKADDSDSDTNRFRPIFRLGSIDATDNKEFEKFKTGESGSSASGTKIVDHSRDKNTDEKKSRESGTAIKRPLNVSQKSNLDSSNEGFPDKPRSRRSTRESITDEFEELSSSGFSPCSTSASFKSFDGRNRIDDFSDDSDCPKFREGADLSDDMQDFEVASFTVPLNKQLQIVTSLDRINRPPTHVHVPIDKRSSSPADPRTGGGLLRQLSHHLMFVDYMKRKGLASCIQYFPPEMTIDIFRSRIMHAVVAAGREDLDTDESDGGHAISPAPLSPSIRRSQDGDFPLGLHCGMRRLHRTLSEDIRHRRRESLPSTPSSVPANLHASGSAGQLGSSGHYGSSVLGHTVNALIEPTNLLRMRNTNLGQSAPSLTAGLKDLTFHRRGSNRSRKSLVGVNTSPILPPRCPSPQLPGVMEDVGHLRLCRHQAMEQIHQAVPSQYSSQERLNQLPYQPSNEEFSLLTRQFDMNRSVEHEDYRYVEGRHSPVSPQMRPRSRSLRVCCFNFLLILLQLTYFECHIHKVCINVMVPCMFYIYLNT</sequence>
<reference evidence="3 4" key="1">
    <citation type="submission" date="2022-12" db="EMBL/GenBank/DDBJ databases">
        <title>Chromosome-level genome of Tegillarca granosa.</title>
        <authorList>
            <person name="Kim J."/>
        </authorList>
    </citation>
    <scope>NUCLEOTIDE SEQUENCE [LARGE SCALE GENOMIC DNA]</scope>
    <source>
        <strain evidence="3">Teg-2019</strain>
        <tissue evidence="3">Adductor muscle</tissue>
    </source>
</reference>
<name>A0ABQ9EPL0_TEGGR</name>
<dbReference type="Pfam" id="PF08926">
    <property type="entry name" value="DUF1908"/>
    <property type="match status" value="1"/>
</dbReference>
<evidence type="ECO:0000313" key="4">
    <source>
        <dbReference type="Proteomes" id="UP001217089"/>
    </source>
</evidence>
<organism evidence="3 4">
    <name type="scientific">Tegillarca granosa</name>
    <name type="common">Malaysian cockle</name>
    <name type="synonym">Anadara granosa</name>
    <dbReference type="NCBI Taxonomy" id="220873"/>
    <lineage>
        <taxon>Eukaryota</taxon>
        <taxon>Metazoa</taxon>
        <taxon>Spiralia</taxon>
        <taxon>Lophotrochozoa</taxon>
        <taxon>Mollusca</taxon>
        <taxon>Bivalvia</taxon>
        <taxon>Autobranchia</taxon>
        <taxon>Pteriomorphia</taxon>
        <taxon>Arcoida</taxon>
        <taxon>Arcoidea</taxon>
        <taxon>Arcidae</taxon>
        <taxon>Tegillarca</taxon>
    </lineage>
</organism>
<feature type="region of interest" description="Disordered" evidence="1">
    <location>
        <begin position="379"/>
        <end position="402"/>
    </location>
</feature>
<feature type="compositionally biased region" description="Low complexity" evidence="1">
    <location>
        <begin position="445"/>
        <end position="454"/>
    </location>
</feature>
<feature type="compositionally biased region" description="Basic and acidic residues" evidence="1">
    <location>
        <begin position="210"/>
        <end position="224"/>
    </location>
</feature>
<dbReference type="Proteomes" id="UP001217089">
    <property type="component" value="Unassembled WGS sequence"/>
</dbReference>
<feature type="compositionally biased region" description="Polar residues" evidence="1">
    <location>
        <begin position="70"/>
        <end position="84"/>
    </location>
</feature>
<evidence type="ECO:0000256" key="1">
    <source>
        <dbReference type="SAM" id="MobiDB-lite"/>
    </source>
</evidence>
<feature type="compositionally biased region" description="Polar residues" evidence="1">
    <location>
        <begin position="1"/>
        <end position="13"/>
    </location>
</feature>
<feature type="compositionally biased region" description="Basic and acidic residues" evidence="1">
    <location>
        <begin position="148"/>
        <end position="158"/>
    </location>
</feature>
<dbReference type="EMBL" id="JARBDR010000813">
    <property type="protein sequence ID" value="KAJ8305340.1"/>
    <property type="molecule type" value="Genomic_DNA"/>
</dbReference>
<proteinExistence type="predicted"/>
<protein>
    <recommendedName>
        <fullName evidence="2">Microtubule-associated serine/threonine-protein kinase pre-PK domain-containing protein</fullName>
    </recommendedName>
</protein>
<comment type="caution">
    <text evidence="3">The sequence shown here is derived from an EMBL/GenBank/DDBJ whole genome shotgun (WGS) entry which is preliminary data.</text>
</comment>
<feature type="domain" description="Microtubule-associated serine/threonine-protein kinase pre-PK" evidence="2">
    <location>
        <begin position="556"/>
        <end position="618"/>
    </location>
</feature>
<dbReference type="InterPro" id="IPR015022">
    <property type="entry name" value="MAST_pre-PK_dom"/>
</dbReference>
<feature type="region of interest" description="Disordered" evidence="1">
    <location>
        <begin position="423"/>
        <end position="454"/>
    </location>
</feature>
<keyword evidence="4" id="KW-1185">Reference proteome</keyword>
<evidence type="ECO:0000259" key="2">
    <source>
        <dbReference type="Pfam" id="PF08926"/>
    </source>
</evidence>
<gene>
    <name evidence="3" type="ORF">KUTeg_015885</name>
</gene>
<feature type="compositionally biased region" description="Basic and acidic residues" evidence="1">
    <location>
        <begin position="170"/>
        <end position="186"/>
    </location>
</feature>
<feature type="compositionally biased region" description="Basic and acidic residues" evidence="1">
    <location>
        <begin position="102"/>
        <end position="135"/>
    </location>
</feature>
<feature type="region of interest" description="Disordered" evidence="1">
    <location>
        <begin position="1"/>
        <end position="239"/>
    </location>
</feature>
<feature type="region of interest" description="Disordered" evidence="1">
    <location>
        <begin position="306"/>
        <end position="325"/>
    </location>
</feature>
<evidence type="ECO:0000313" key="3">
    <source>
        <dbReference type="EMBL" id="KAJ8305340.1"/>
    </source>
</evidence>